<sequence>MATGMLRTSGQSIVDADGKPTTLGGWMMMENFINGFPGRECQIRAALLKVLGKEKYDFFFDKFLEYFFTEKDGEFLSSLGFNCLRLSFNYHHFEDDMNPFVIKEEGFKHLDRAIEICTKYKIYAILDLHSAPGGQNQDWHSDNPTGYAAFWDHKHFQDRVVNLWEVIAKQYKVPAVRAVDPDHILFLEGNTFSMDFSGFTDVFPNSVYAIHDYCGFGFPNRIGRYQGLKEQDDYIRKMYDRKSAFMKEHNVPVWNGEFGPIYEREEYNPDYKVQNDERFDMLDRQMAIYTADSIAWSIWSYKDINVMGLAYVSPDSPWLKLLGPIIRKKRDLAVDPWAYDDAHLQEGLFGPLHKWFEDNVPAQYNKKYPWQWRMHMHVFRGIRGITMAEYMIPEWADYFKDKTFEELDELAASWKIENCLQRERLNELLSLYAPMKADDPRLEGKVIQPATEAKDQAVKAKDSVSGVGVFELAPDEKKRLATSAVHEVQRQPVQQAA</sequence>
<name>A0ACC1S794_9HYPO</name>
<reference evidence="1" key="1">
    <citation type="submission" date="2022-08" db="EMBL/GenBank/DDBJ databases">
        <title>Genome Sequence of Fusarium decemcellulare.</title>
        <authorList>
            <person name="Buettner E."/>
        </authorList>
    </citation>
    <scope>NUCLEOTIDE SEQUENCE</scope>
    <source>
        <strain evidence="1">Babe19</strain>
    </source>
</reference>
<keyword evidence="2" id="KW-1185">Reference proteome</keyword>
<protein>
    <submittedName>
        <fullName evidence="1">Uncharacterized protein</fullName>
    </submittedName>
</protein>
<accession>A0ACC1S794</accession>
<dbReference type="Proteomes" id="UP001148629">
    <property type="component" value="Unassembled WGS sequence"/>
</dbReference>
<dbReference type="EMBL" id="JANRMS010000853">
    <property type="protein sequence ID" value="KAJ3533602.1"/>
    <property type="molecule type" value="Genomic_DNA"/>
</dbReference>
<organism evidence="1 2">
    <name type="scientific">Fusarium decemcellulare</name>
    <dbReference type="NCBI Taxonomy" id="57161"/>
    <lineage>
        <taxon>Eukaryota</taxon>
        <taxon>Fungi</taxon>
        <taxon>Dikarya</taxon>
        <taxon>Ascomycota</taxon>
        <taxon>Pezizomycotina</taxon>
        <taxon>Sordariomycetes</taxon>
        <taxon>Hypocreomycetidae</taxon>
        <taxon>Hypocreales</taxon>
        <taxon>Nectriaceae</taxon>
        <taxon>Fusarium</taxon>
        <taxon>Fusarium decemcellulare species complex</taxon>
    </lineage>
</organism>
<evidence type="ECO:0000313" key="2">
    <source>
        <dbReference type="Proteomes" id="UP001148629"/>
    </source>
</evidence>
<comment type="caution">
    <text evidence="1">The sequence shown here is derived from an EMBL/GenBank/DDBJ whole genome shotgun (WGS) entry which is preliminary data.</text>
</comment>
<gene>
    <name evidence="1" type="ORF">NM208_g7910</name>
</gene>
<proteinExistence type="predicted"/>
<evidence type="ECO:0000313" key="1">
    <source>
        <dbReference type="EMBL" id="KAJ3533602.1"/>
    </source>
</evidence>